<evidence type="ECO:0000256" key="2">
    <source>
        <dbReference type="ARBA" id="ARBA00023015"/>
    </source>
</evidence>
<comment type="caution">
    <text evidence="7">The sequence shown here is derived from an EMBL/GenBank/DDBJ whole genome shotgun (WGS) entry which is preliminary data.</text>
</comment>
<sequence>MPSTKSISGPLTQPTLPQLRALIAVVDAGGFGEAAAELNMSQSSLSEAVGKLEDLAGCSLLRRSARGTLPTPAGLRAVAHARAAVQAAGDVLLAAQDDSKLSGVLRVSSIRSAATHLLPPVLLAFRQQHPGVVVKLLDVERAGLGEEQVRSGQTDMALLEVEGGLAADLRLTPLLQDDYLFVAPESRGTLPVTVQELADAPLLLSSRSDRCFQRTEAYLGRFGISADRATEIDQDSVTLSMVRHGLGITLMPRLALSPVPAGLVTLPLPEPLTRSLVLAALPHRAGLPLIRAFTSALVDSLGSSSLAGQPV</sequence>
<dbReference type="CDD" id="cd05466">
    <property type="entry name" value="PBP2_LTTR_substrate"/>
    <property type="match status" value="1"/>
</dbReference>
<gene>
    <name evidence="7" type="ORF">FHR04_03310</name>
    <name evidence="6" type="ORF">HNQ04_001204</name>
</gene>
<keyword evidence="3 6" id="KW-0238">DNA-binding</keyword>
<evidence type="ECO:0000313" key="9">
    <source>
        <dbReference type="Proteomes" id="UP000629870"/>
    </source>
</evidence>
<dbReference type="GO" id="GO:0032993">
    <property type="term" value="C:protein-DNA complex"/>
    <property type="evidence" value="ECO:0007669"/>
    <property type="project" value="TreeGrafter"/>
</dbReference>
<evidence type="ECO:0000256" key="3">
    <source>
        <dbReference type="ARBA" id="ARBA00023125"/>
    </source>
</evidence>
<dbReference type="SUPFAM" id="SSF53850">
    <property type="entry name" value="Periplasmic binding protein-like II"/>
    <property type="match status" value="1"/>
</dbReference>
<dbReference type="PROSITE" id="PS50931">
    <property type="entry name" value="HTH_LYSR"/>
    <property type="match status" value="1"/>
</dbReference>
<evidence type="ECO:0000313" key="7">
    <source>
        <dbReference type="EMBL" id="TNM72340.1"/>
    </source>
</evidence>
<protein>
    <submittedName>
        <fullName evidence="6">DNA-binding transcriptional LysR family regulator</fullName>
    </submittedName>
    <submittedName>
        <fullName evidence="7">LysR family transcriptional regulator</fullName>
    </submittedName>
</protein>
<dbReference type="InterPro" id="IPR000847">
    <property type="entry name" value="LysR_HTH_N"/>
</dbReference>
<evidence type="ECO:0000313" key="8">
    <source>
        <dbReference type="Proteomes" id="UP000313988"/>
    </source>
</evidence>
<dbReference type="InterPro" id="IPR005119">
    <property type="entry name" value="LysR_subst-bd"/>
</dbReference>
<dbReference type="Proteomes" id="UP000313988">
    <property type="component" value="Unassembled WGS sequence"/>
</dbReference>
<dbReference type="EMBL" id="VDMO01000003">
    <property type="protein sequence ID" value="TNM72340.1"/>
    <property type="molecule type" value="Genomic_DNA"/>
</dbReference>
<keyword evidence="4" id="KW-0804">Transcription</keyword>
<dbReference type="Pfam" id="PF03466">
    <property type="entry name" value="LysR_substrate"/>
    <property type="match status" value="1"/>
</dbReference>
<evidence type="ECO:0000259" key="5">
    <source>
        <dbReference type="PROSITE" id="PS50931"/>
    </source>
</evidence>
<dbReference type="PANTHER" id="PTHR30346">
    <property type="entry name" value="TRANSCRIPTIONAL DUAL REGULATOR HCAR-RELATED"/>
    <property type="match status" value="1"/>
</dbReference>
<dbReference type="RefSeq" id="WP_139400797.1">
    <property type="nucleotide sequence ID" value="NZ_JACHEW010000004.1"/>
</dbReference>
<dbReference type="Gene3D" id="3.40.190.290">
    <property type="match status" value="1"/>
</dbReference>
<dbReference type="EMBL" id="JACHEW010000004">
    <property type="protein sequence ID" value="MBB6015972.1"/>
    <property type="molecule type" value="Genomic_DNA"/>
</dbReference>
<keyword evidence="2" id="KW-0805">Transcription regulation</keyword>
<dbReference type="Pfam" id="PF00126">
    <property type="entry name" value="HTH_1"/>
    <property type="match status" value="1"/>
</dbReference>
<comment type="similarity">
    <text evidence="1">Belongs to the LysR transcriptional regulatory family.</text>
</comment>
<dbReference type="AlphaFoldDB" id="A0A5C4Y976"/>
<evidence type="ECO:0000256" key="1">
    <source>
        <dbReference type="ARBA" id="ARBA00009437"/>
    </source>
</evidence>
<dbReference type="OrthoDB" id="8751315at2"/>
<feature type="domain" description="HTH lysR-type" evidence="5">
    <location>
        <begin position="14"/>
        <end position="71"/>
    </location>
</feature>
<dbReference type="PRINTS" id="PR00039">
    <property type="entry name" value="HTHLYSR"/>
</dbReference>
<reference evidence="6 9" key="2">
    <citation type="submission" date="2020-08" db="EMBL/GenBank/DDBJ databases">
        <title>Genomic Encyclopedia of Type Strains, Phase IV (KMG-IV): sequencing the most valuable type-strain genomes for metagenomic binning, comparative biology and taxonomic classification.</title>
        <authorList>
            <person name="Goeker M."/>
        </authorList>
    </citation>
    <scope>NUCLEOTIDE SEQUENCE [LARGE SCALE GENOMIC DNA]</scope>
    <source>
        <strain evidence="6 9">DSM 12027</strain>
    </source>
</reference>
<keyword evidence="9" id="KW-1185">Reference proteome</keyword>
<dbReference type="InterPro" id="IPR036390">
    <property type="entry name" value="WH_DNA-bd_sf"/>
</dbReference>
<dbReference type="PANTHER" id="PTHR30346:SF28">
    <property type="entry name" value="HTH-TYPE TRANSCRIPTIONAL REGULATOR CYNR"/>
    <property type="match status" value="1"/>
</dbReference>
<dbReference type="GO" id="GO:0003677">
    <property type="term" value="F:DNA binding"/>
    <property type="evidence" value="ECO:0007669"/>
    <property type="project" value="UniProtKB-KW"/>
</dbReference>
<dbReference type="GO" id="GO:0003700">
    <property type="term" value="F:DNA-binding transcription factor activity"/>
    <property type="evidence" value="ECO:0007669"/>
    <property type="project" value="InterPro"/>
</dbReference>
<dbReference type="Gene3D" id="1.10.10.10">
    <property type="entry name" value="Winged helix-like DNA-binding domain superfamily/Winged helix DNA-binding domain"/>
    <property type="match status" value="1"/>
</dbReference>
<proteinExistence type="inferred from homology"/>
<accession>A0A5C4Y976</accession>
<reference evidence="7 8" key="1">
    <citation type="submission" date="2019-06" db="EMBL/GenBank/DDBJ databases">
        <title>Genome sequence of Deinococcus radiopugnans ATCC 19172.</title>
        <authorList>
            <person name="Maclea K.S."/>
            <person name="Maynard C.R."/>
        </authorList>
    </citation>
    <scope>NUCLEOTIDE SEQUENCE [LARGE SCALE GENOMIC DNA]</scope>
    <source>
        <strain evidence="7 8">ATCC 19172</strain>
    </source>
</reference>
<name>A0A5C4Y976_9DEIO</name>
<evidence type="ECO:0000256" key="4">
    <source>
        <dbReference type="ARBA" id="ARBA00023163"/>
    </source>
</evidence>
<dbReference type="SUPFAM" id="SSF46785">
    <property type="entry name" value="Winged helix' DNA-binding domain"/>
    <property type="match status" value="1"/>
</dbReference>
<dbReference type="InterPro" id="IPR036388">
    <property type="entry name" value="WH-like_DNA-bd_sf"/>
</dbReference>
<evidence type="ECO:0000313" key="6">
    <source>
        <dbReference type="EMBL" id="MBB6015972.1"/>
    </source>
</evidence>
<organism evidence="7 8">
    <name type="scientific">Deinococcus radiopugnans ATCC 19172</name>
    <dbReference type="NCBI Taxonomy" id="585398"/>
    <lineage>
        <taxon>Bacteria</taxon>
        <taxon>Thermotogati</taxon>
        <taxon>Deinococcota</taxon>
        <taxon>Deinococci</taxon>
        <taxon>Deinococcales</taxon>
        <taxon>Deinococcaceae</taxon>
        <taxon>Deinococcus</taxon>
    </lineage>
</organism>
<dbReference type="Proteomes" id="UP000629870">
    <property type="component" value="Unassembled WGS sequence"/>
</dbReference>